<evidence type="ECO:0000313" key="2">
    <source>
        <dbReference type="EMBL" id="TCV89026.1"/>
    </source>
</evidence>
<keyword evidence="1" id="KW-1133">Transmembrane helix</keyword>
<proteinExistence type="predicted"/>
<keyword evidence="1" id="KW-0472">Membrane</keyword>
<feature type="transmembrane region" description="Helical" evidence="1">
    <location>
        <begin position="27"/>
        <end position="49"/>
    </location>
</feature>
<comment type="caution">
    <text evidence="2">The sequence shown here is derived from an EMBL/GenBank/DDBJ whole genome shotgun (WGS) entry which is preliminary data.</text>
</comment>
<keyword evidence="3" id="KW-1185">Reference proteome</keyword>
<dbReference type="Proteomes" id="UP000295367">
    <property type="component" value="Unassembled WGS sequence"/>
</dbReference>
<gene>
    <name evidence="2" type="ORF">EDC63_10398</name>
</gene>
<sequence length="85" mass="9585">MIGVCMTVISIVKLIGVKMPLGRVDQLLAFDSAIFMISAGFSYFSIRVGYDDKRYTWYEKIADLAFMQGLVLMTITGFLLAYELL</sequence>
<dbReference type="AlphaFoldDB" id="A0A4R3YAP8"/>
<evidence type="ECO:0000313" key="3">
    <source>
        <dbReference type="Proteomes" id="UP000295367"/>
    </source>
</evidence>
<feature type="transmembrane region" description="Helical" evidence="1">
    <location>
        <begin position="61"/>
        <end position="82"/>
    </location>
</feature>
<dbReference type="EMBL" id="SMCO01000003">
    <property type="protein sequence ID" value="TCV89026.1"/>
    <property type="molecule type" value="Genomic_DNA"/>
</dbReference>
<keyword evidence="1" id="KW-0812">Transmembrane</keyword>
<dbReference type="OrthoDB" id="582913at2"/>
<accession>A0A4R3YAP8</accession>
<evidence type="ECO:0000256" key="1">
    <source>
        <dbReference type="SAM" id="Phobius"/>
    </source>
</evidence>
<organism evidence="2 3">
    <name type="scientific">Sulfurirhabdus autotrophica</name>
    <dbReference type="NCBI Taxonomy" id="1706046"/>
    <lineage>
        <taxon>Bacteria</taxon>
        <taxon>Pseudomonadati</taxon>
        <taxon>Pseudomonadota</taxon>
        <taxon>Betaproteobacteria</taxon>
        <taxon>Nitrosomonadales</taxon>
        <taxon>Sulfuricellaceae</taxon>
        <taxon>Sulfurirhabdus</taxon>
    </lineage>
</organism>
<name>A0A4R3YAP8_9PROT</name>
<protein>
    <submittedName>
        <fullName evidence="2">Uncharacterized protein</fullName>
    </submittedName>
</protein>
<reference evidence="2 3" key="1">
    <citation type="submission" date="2019-03" db="EMBL/GenBank/DDBJ databases">
        <title>Genomic Encyclopedia of Type Strains, Phase IV (KMG-IV): sequencing the most valuable type-strain genomes for metagenomic binning, comparative biology and taxonomic classification.</title>
        <authorList>
            <person name="Goeker M."/>
        </authorList>
    </citation>
    <scope>NUCLEOTIDE SEQUENCE [LARGE SCALE GENOMIC DNA]</scope>
    <source>
        <strain evidence="2 3">DSM 100309</strain>
    </source>
</reference>